<protein>
    <recommendedName>
        <fullName evidence="4">R3H-associated N-terminal domain-containing protein</fullName>
    </recommendedName>
</protein>
<evidence type="ECO:0000256" key="1">
    <source>
        <dbReference type="SAM" id="MobiDB-lite"/>
    </source>
</evidence>
<dbReference type="OrthoDB" id="6245790at2759"/>
<evidence type="ECO:0000313" key="2">
    <source>
        <dbReference type="EMBL" id="VDD78206.1"/>
    </source>
</evidence>
<name>A0A3P6HSG0_MESCO</name>
<evidence type="ECO:0008006" key="4">
    <source>
        <dbReference type="Google" id="ProtNLM"/>
    </source>
</evidence>
<proteinExistence type="predicted"/>
<reference evidence="2 3" key="1">
    <citation type="submission" date="2018-10" db="EMBL/GenBank/DDBJ databases">
        <authorList>
            <consortium name="Pathogen Informatics"/>
        </authorList>
    </citation>
    <scope>NUCLEOTIDE SEQUENCE [LARGE SCALE GENOMIC DNA]</scope>
</reference>
<organism evidence="2 3">
    <name type="scientific">Mesocestoides corti</name>
    <name type="common">Flatworm</name>
    <dbReference type="NCBI Taxonomy" id="53468"/>
    <lineage>
        <taxon>Eukaryota</taxon>
        <taxon>Metazoa</taxon>
        <taxon>Spiralia</taxon>
        <taxon>Lophotrochozoa</taxon>
        <taxon>Platyhelminthes</taxon>
        <taxon>Cestoda</taxon>
        <taxon>Eucestoda</taxon>
        <taxon>Cyclophyllidea</taxon>
        <taxon>Mesocestoididae</taxon>
        <taxon>Mesocestoides</taxon>
    </lineage>
</organism>
<dbReference type="SUPFAM" id="SSF82708">
    <property type="entry name" value="R3H domain"/>
    <property type="match status" value="1"/>
</dbReference>
<dbReference type="CDD" id="cd02325">
    <property type="entry name" value="R3H"/>
    <property type="match status" value="1"/>
</dbReference>
<dbReference type="InterPro" id="IPR036867">
    <property type="entry name" value="R3H_dom_sf"/>
</dbReference>
<keyword evidence="3" id="KW-1185">Reference proteome</keyword>
<feature type="compositionally biased region" description="Polar residues" evidence="1">
    <location>
        <begin position="17"/>
        <end position="34"/>
    </location>
</feature>
<accession>A0A3P6HSG0</accession>
<feature type="region of interest" description="Disordered" evidence="1">
    <location>
        <begin position="1"/>
        <end position="42"/>
    </location>
</feature>
<sequence length="196" mass="21224">MLSTENPLPSMELDVSLSPSASVQPDATTPVQTSDPEDGLSVPAGSLSTKLLDFIRCSVQQRQQTGSPQKGGRKKRHFGLQDLCLIQRVEGELRRAFATAGTPVRAWTPSTSLLKPTSGGQQACWIRGRPLALNGFQRMLVHATATYLGLHSFSTWNASFVDRQLWVENRGEAVCPPEQPLVVAIRSAIEKAAATS</sequence>
<dbReference type="GO" id="GO:0003676">
    <property type="term" value="F:nucleic acid binding"/>
    <property type="evidence" value="ECO:0007669"/>
    <property type="project" value="InterPro"/>
</dbReference>
<dbReference type="AlphaFoldDB" id="A0A3P6HSG0"/>
<dbReference type="Proteomes" id="UP000267029">
    <property type="component" value="Unassembled WGS sequence"/>
</dbReference>
<dbReference type="EMBL" id="UXSR01001387">
    <property type="protein sequence ID" value="VDD78206.1"/>
    <property type="molecule type" value="Genomic_DNA"/>
</dbReference>
<gene>
    <name evidence="2" type="ORF">MCOS_LOCUS4209</name>
</gene>
<evidence type="ECO:0000313" key="3">
    <source>
        <dbReference type="Proteomes" id="UP000267029"/>
    </source>
</evidence>